<dbReference type="SUPFAM" id="SSF46689">
    <property type="entry name" value="Homeodomain-like"/>
    <property type="match status" value="1"/>
</dbReference>
<feature type="domain" description="HTH rpiR-type" evidence="4">
    <location>
        <begin position="1"/>
        <end position="77"/>
    </location>
</feature>
<dbReference type="GO" id="GO:0097367">
    <property type="term" value="F:carbohydrate derivative binding"/>
    <property type="evidence" value="ECO:0007669"/>
    <property type="project" value="InterPro"/>
</dbReference>
<dbReference type="Pfam" id="PF01418">
    <property type="entry name" value="HTH_6"/>
    <property type="match status" value="1"/>
</dbReference>
<dbReference type="CDD" id="cd05013">
    <property type="entry name" value="SIS_RpiR"/>
    <property type="match status" value="1"/>
</dbReference>
<evidence type="ECO:0000256" key="3">
    <source>
        <dbReference type="ARBA" id="ARBA00023163"/>
    </source>
</evidence>
<accession>A0A343JE96</accession>
<dbReference type="InterPro" id="IPR035472">
    <property type="entry name" value="RpiR-like_SIS"/>
</dbReference>
<dbReference type="EMBL" id="CP016786">
    <property type="protein sequence ID" value="ASW43854.1"/>
    <property type="molecule type" value="Genomic_DNA"/>
</dbReference>
<evidence type="ECO:0000256" key="2">
    <source>
        <dbReference type="ARBA" id="ARBA00023125"/>
    </source>
</evidence>
<organism evidence="6 7">
    <name type="scientific">Clostridium isatidis</name>
    <dbReference type="NCBI Taxonomy" id="182773"/>
    <lineage>
        <taxon>Bacteria</taxon>
        <taxon>Bacillati</taxon>
        <taxon>Bacillota</taxon>
        <taxon>Clostridia</taxon>
        <taxon>Eubacteriales</taxon>
        <taxon>Clostridiaceae</taxon>
        <taxon>Clostridium</taxon>
    </lineage>
</organism>
<dbReference type="PANTHER" id="PTHR30514:SF1">
    <property type="entry name" value="HTH-TYPE TRANSCRIPTIONAL REGULATOR HEXR-RELATED"/>
    <property type="match status" value="1"/>
</dbReference>
<dbReference type="KEGG" id="cia:BEN51_10265"/>
<dbReference type="InterPro" id="IPR036388">
    <property type="entry name" value="WH-like_DNA-bd_sf"/>
</dbReference>
<evidence type="ECO:0000313" key="6">
    <source>
        <dbReference type="EMBL" id="ASW43854.1"/>
    </source>
</evidence>
<evidence type="ECO:0000259" key="5">
    <source>
        <dbReference type="PROSITE" id="PS51464"/>
    </source>
</evidence>
<dbReference type="Gene3D" id="1.10.10.10">
    <property type="entry name" value="Winged helix-like DNA-binding domain superfamily/Winged helix DNA-binding domain"/>
    <property type="match status" value="1"/>
</dbReference>
<keyword evidence="3" id="KW-0804">Transcription</keyword>
<dbReference type="InterPro" id="IPR009057">
    <property type="entry name" value="Homeodomain-like_sf"/>
</dbReference>
<sequence>MKIEDLIYKNYKKLNENDLYIWNYILSHKEACSSMSMQELASNCNVSHTTILRFAQKLGLEGYSELKIYLKWGNKDNYSFNEEEIDNTYKDYIKTMDLLKKEDFTELFSMMEKANKIYAYGTGAVQTNAAVELKRNFLTVGKLINVLEGKDELYIIGKYFKENDLVFLFSLSGDNNLINNFAIKLKERGVKIVSITKVGNNKLSQLSDISIQYHSHCVGKIDEDLEVFTVSQFFVINEFLLLKYMQYKNNKK</sequence>
<keyword evidence="2" id="KW-0238">DNA-binding</keyword>
<feature type="domain" description="SIS" evidence="5">
    <location>
        <begin position="107"/>
        <end position="250"/>
    </location>
</feature>
<dbReference type="PROSITE" id="PS51464">
    <property type="entry name" value="SIS"/>
    <property type="match status" value="1"/>
</dbReference>
<dbReference type="Pfam" id="PF01380">
    <property type="entry name" value="SIS"/>
    <property type="match status" value="1"/>
</dbReference>
<dbReference type="InterPro" id="IPR001347">
    <property type="entry name" value="SIS_dom"/>
</dbReference>
<dbReference type="AlphaFoldDB" id="A0A343JE96"/>
<name>A0A343JE96_9CLOT</name>
<evidence type="ECO:0000259" key="4">
    <source>
        <dbReference type="PROSITE" id="PS51071"/>
    </source>
</evidence>
<reference evidence="6 7" key="1">
    <citation type="submission" date="2016-08" db="EMBL/GenBank/DDBJ databases">
        <title>Complete Genome Sequence Of The Indigo Reducing Clostridium isatidis DSM15098.</title>
        <authorList>
            <person name="Little G.T."/>
            <person name="Minton N.P."/>
        </authorList>
    </citation>
    <scope>NUCLEOTIDE SEQUENCE [LARGE SCALE GENOMIC DNA]</scope>
    <source>
        <strain evidence="6 7">DSM 15098</strain>
    </source>
</reference>
<proteinExistence type="predicted"/>
<keyword evidence="1" id="KW-0805">Transcription regulation</keyword>
<dbReference type="OrthoDB" id="1648815at2"/>
<protein>
    <submittedName>
        <fullName evidence="6">RpiR family transcriptional regulator</fullName>
    </submittedName>
</protein>
<dbReference type="InterPro" id="IPR000281">
    <property type="entry name" value="HTH_RpiR"/>
</dbReference>
<dbReference type="InterPro" id="IPR047640">
    <property type="entry name" value="RpiR-like"/>
</dbReference>
<dbReference type="Proteomes" id="UP000264883">
    <property type="component" value="Chromosome"/>
</dbReference>
<dbReference type="GO" id="GO:0003677">
    <property type="term" value="F:DNA binding"/>
    <property type="evidence" value="ECO:0007669"/>
    <property type="project" value="UniProtKB-KW"/>
</dbReference>
<evidence type="ECO:0000313" key="7">
    <source>
        <dbReference type="Proteomes" id="UP000264883"/>
    </source>
</evidence>
<keyword evidence="7" id="KW-1185">Reference proteome</keyword>
<gene>
    <name evidence="6" type="ORF">BEN51_10265</name>
</gene>
<dbReference type="GO" id="GO:0003700">
    <property type="term" value="F:DNA-binding transcription factor activity"/>
    <property type="evidence" value="ECO:0007669"/>
    <property type="project" value="InterPro"/>
</dbReference>
<dbReference type="PANTHER" id="PTHR30514">
    <property type="entry name" value="GLUCOKINASE"/>
    <property type="match status" value="1"/>
</dbReference>
<dbReference type="GO" id="GO:1901135">
    <property type="term" value="P:carbohydrate derivative metabolic process"/>
    <property type="evidence" value="ECO:0007669"/>
    <property type="project" value="InterPro"/>
</dbReference>
<evidence type="ECO:0000256" key="1">
    <source>
        <dbReference type="ARBA" id="ARBA00023015"/>
    </source>
</evidence>
<dbReference type="Gene3D" id="3.40.50.10490">
    <property type="entry name" value="Glucose-6-phosphate isomerase like protein, domain 1"/>
    <property type="match status" value="1"/>
</dbReference>
<dbReference type="InterPro" id="IPR046348">
    <property type="entry name" value="SIS_dom_sf"/>
</dbReference>
<dbReference type="PROSITE" id="PS51071">
    <property type="entry name" value="HTH_RPIR"/>
    <property type="match status" value="1"/>
</dbReference>
<dbReference type="RefSeq" id="WP_119865989.1">
    <property type="nucleotide sequence ID" value="NZ_CP016786.1"/>
</dbReference>
<dbReference type="SUPFAM" id="SSF53697">
    <property type="entry name" value="SIS domain"/>
    <property type="match status" value="1"/>
</dbReference>